<name>M3AA64_9PROT</name>
<evidence type="ECO:0000313" key="2">
    <source>
        <dbReference type="EMBL" id="EME69399.1"/>
    </source>
</evidence>
<dbReference type="Pfam" id="PF13852">
    <property type="entry name" value="DUF4197"/>
    <property type="match status" value="1"/>
</dbReference>
<sequence length="261" mass="26914">MTIFTKTACLGAAAVLLCASPVLAQGGLMDLGKGMIKQELEQRAGGASPGGGGAGASLSTSEIGSGLKEALRVAADKVTGRLGRADGFNADPAVHIPLPDKLASVKQALALAGKSQMVDDLELKLNRAAEAATPKARQIFWDAVQKMTLDDARGILNGPQDAATQYFKRTMSPDLRTAMRPVVDSTVAQSGAVQSYSGMAGAAKGLPLVGDALKSGPSMLTDHVLDYALSGIFNYLGQEEAAIRTNPASRSTDLLKKVFGG</sequence>
<protein>
    <recommendedName>
        <fullName evidence="4">DUF4197 domain-containing protein</fullName>
    </recommendedName>
</protein>
<keyword evidence="3" id="KW-1185">Reference proteome</keyword>
<evidence type="ECO:0000256" key="1">
    <source>
        <dbReference type="SAM" id="SignalP"/>
    </source>
</evidence>
<feature type="chain" id="PRO_5004031155" description="DUF4197 domain-containing protein" evidence="1">
    <location>
        <begin position="25"/>
        <end position="261"/>
    </location>
</feature>
<reference evidence="2 3" key="1">
    <citation type="journal article" date="2014" name="Genome Announc.">
        <title>Draft Genome Sequence of Magnetospirillum sp. Strain SO-1, a Freshwater Magnetotactic Bacterium Isolated from the Ol'khovka River, Russia.</title>
        <authorList>
            <person name="Grouzdev D.S."/>
            <person name="Dziuba M.V."/>
            <person name="Sukhacheva M.S."/>
            <person name="Mardanov A.V."/>
            <person name="Beletskiy A.V."/>
            <person name="Kuznetsov B.B."/>
            <person name="Skryabin K.G."/>
        </authorList>
    </citation>
    <scope>NUCLEOTIDE SEQUENCE [LARGE SCALE GENOMIC DNA]</scope>
    <source>
        <strain evidence="2 3">SO-1</strain>
    </source>
</reference>
<dbReference type="AlphaFoldDB" id="M3AA64"/>
<dbReference type="RefSeq" id="WP_008618422.1">
    <property type="nucleotide sequence ID" value="NZ_AONQ01000035.1"/>
</dbReference>
<comment type="caution">
    <text evidence="2">The sequence shown here is derived from an EMBL/GenBank/DDBJ whole genome shotgun (WGS) entry which is preliminary data.</text>
</comment>
<gene>
    <name evidence="2" type="ORF">H261_13524</name>
</gene>
<keyword evidence="1" id="KW-0732">Signal</keyword>
<dbReference type="EMBL" id="AONQ01000035">
    <property type="protein sequence ID" value="EME69399.1"/>
    <property type="molecule type" value="Genomic_DNA"/>
</dbReference>
<dbReference type="eggNOG" id="ENOG502Z7PK">
    <property type="taxonomic scope" value="Bacteria"/>
</dbReference>
<dbReference type="Proteomes" id="UP000011744">
    <property type="component" value="Unassembled WGS sequence"/>
</dbReference>
<dbReference type="STRING" id="1244869.H261_13524"/>
<accession>M3AA64</accession>
<organism evidence="2 3">
    <name type="scientific">Paramagnetospirillum caucaseum</name>
    <dbReference type="NCBI Taxonomy" id="1244869"/>
    <lineage>
        <taxon>Bacteria</taxon>
        <taxon>Pseudomonadati</taxon>
        <taxon>Pseudomonadota</taxon>
        <taxon>Alphaproteobacteria</taxon>
        <taxon>Rhodospirillales</taxon>
        <taxon>Magnetospirillaceae</taxon>
        <taxon>Paramagnetospirillum</taxon>
    </lineage>
</organism>
<evidence type="ECO:0008006" key="4">
    <source>
        <dbReference type="Google" id="ProtNLM"/>
    </source>
</evidence>
<dbReference type="PATRIC" id="fig|1244869.3.peg.2726"/>
<dbReference type="InterPro" id="IPR025245">
    <property type="entry name" value="DUF4197"/>
</dbReference>
<proteinExistence type="predicted"/>
<feature type="signal peptide" evidence="1">
    <location>
        <begin position="1"/>
        <end position="24"/>
    </location>
</feature>
<evidence type="ECO:0000313" key="3">
    <source>
        <dbReference type="Proteomes" id="UP000011744"/>
    </source>
</evidence>
<dbReference type="OrthoDB" id="9789685at2"/>